<dbReference type="InterPro" id="IPR016137">
    <property type="entry name" value="RGS"/>
</dbReference>
<name>A0AAW2YTR8_9EUKA</name>
<organism evidence="2 3">
    <name type="scientific">Acrasis kona</name>
    <dbReference type="NCBI Taxonomy" id="1008807"/>
    <lineage>
        <taxon>Eukaryota</taxon>
        <taxon>Discoba</taxon>
        <taxon>Heterolobosea</taxon>
        <taxon>Tetramitia</taxon>
        <taxon>Eutetramitia</taxon>
        <taxon>Acrasidae</taxon>
        <taxon>Acrasis</taxon>
    </lineage>
</organism>
<evidence type="ECO:0000259" key="1">
    <source>
        <dbReference type="PROSITE" id="PS50132"/>
    </source>
</evidence>
<proteinExistence type="predicted"/>
<dbReference type="AlphaFoldDB" id="A0AAW2YTR8"/>
<dbReference type="Pfam" id="PF00615">
    <property type="entry name" value="RGS"/>
    <property type="match status" value="1"/>
</dbReference>
<dbReference type="InterPro" id="IPR036305">
    <property type="entry name" value="RGS_sf"/>
</dbReference>
<protein>
    <recommendedName>
        <fullName evidence="1">RGS domain-containing protein</fullName>
    </recommendedName>
</protein>
<gene>
    <name evidence="2" type="ORF">AKO1_011021</name>
</gene>
<dbReference type="Proteomes" id="UP001431209">
    <property type="component" value="Unassembled WGS sequence"/>
</dbReference>
<dbReference type="PANTHER" id="PTHR10845">
    <property type="entry name" value="REGULATOR OF G PROTEIN SIGNALING"/>
    <property type="match status" value="1"/>
</dbReference>
<dbReference type="CDD" id="cd07440">
    <property type="entry name" value="RGS"/>
    <property type="match status" value="1"/>
</dbReference>
<dbReference type="SMART" id="SM00315">
    <property type="entry name" value="RGS"/>
    <property type="match status" value="1"/>
</dbReference>
<dbReference type="InterPro" id="IPR044926">
    <property type="entry name" value="RGS_subdomain_2"/>
</dbReference>
<keyword evidence="3" id="KW-1185">Reference proteome</keyword>
<feature type="domain" description="RGS" evidence="1">
    <location>
        <begin position="248"/>
        <end position="392"/>
    </location>
</feature>
<dbReference type="PANTHER" id="PTHR10845:SF192">
    <property type="entry name" value="DOUBLE HIT, ISOFORM B"/>
    <property type="match status" value="1"/>
</dbReference>
<dbReference type="Gene3D" id="1.10.167.10">
    <property type="entry name" value="Regulator of G-protein Signalling 4, domain 2"/>
    <property type="match status" value="1"/>
</dbReference>
<reference evidence="2 3" key="1">
    <citation type="submission" date="2024-03" db="EMBL/GenBank/DDBJ databases">
        <title>The Acrasis kona genome and developmental transcriptomes reveal deep origins of eukaryotic multicellular pathways.</title>
        <authorList>
            <person name="Sheikh S."/>
            <person name="Fu C.-J."/>
            <person name="Brown M.W."/>
            <person name="Baldauf S.L."/>
        </authorList>
    </citation>
    <scope>NUCLEOTIDE SEQUENCE [LARGE SCALE GENOMIC DNA]</scope>
    <source>
        <strain evidence="2 3">ATCC MYA-3509</strain>
    </source>
</reference>
<dbReference type="EMBL" id="JAOPGA020000657">
    <property type="protein sequence ID" value="KAL0480469.1"/>
    <property type="molecule type" value="Genomic_DNA"/>
</dbReference>
<accession>A0AAW2YTR8</accession>
<evidence type="ECO:0000313" key="2">
    <source>
        <dbReference type="EMBL" id="KAL0480469.1"/>
    </source>
</evidence>
<sequence>MTSQACGHIGSTTTDECSLCKKINKTLNKDAAPKILKKILEQHVYVVLIFTHGPDCQGCNAFLDNVSSHSREYRQMRGDVFAVSTVDRKDVLMNKRNWHDYIGAIQDNKGFLSKKFNINAPKTKVHSSLTAKKSFFQKLKIVKHSSTSSASFTIGEDIGAVTPRDSLSVDHDNTQPSILVIKNDEEVMFSWSGTSATATSPIDARDPYDSTRVRVTSADLVNIIRFYFQSTTIPLSIKTYIKNNSESVFEQMLGMEESRKILVDYLKKEFCAESLEFCEEVEQMEGNVEDMPKQRLLGIIIMIYHTYISDNAPKEVNLPGEIKKTIVERFRRVSSLDNLSSSEETSDVPQDEIANIAKGDHIFSPAYVHVKWSMRENSFMRLINSKEFMTACSKVIPKCFVSRVPYAQPIVCKGV</sequence>
<dbReference type="PROSITE" id="PS50132">
    <property type="entry name" value="RGS"/>
    <property type="match status" value="1"/>
</dbReference>
<dbReference type="SUPFAM" id="SSF48097">
    <property type="entry name" value="Regulator of G-protein signaling, RGS"/>
    <property type="match status" value="1"/>
</dbReference>
<comment type="caution">
    <text evidence="2">The sequence shown here is derived from an EMBL/GenBank/DDBJ whole genome shotgun (WGS) entry which is preliminary data.</text>
</comment>
<evidence type="ECO:0000313" key="3">
    <source>
        <dbReference type="Proteomes" id="UP001431209"/>
    </source>
</evidence>